<keyword evidence="12" id="KW-1185">Reference proteome</keyword>
<evidence type="ECO:0000259" key="10">
    <source>
        <dbReference type="PROSITE" id="PS51202"/>
    </source>
</evidence>
<dbReference type="Gene3D" id="3.30.70.1450">
    <property type="entry name" value="Regulator of K+ conductance, C-terminal domain"/>
    <property type="match status" value="1"/>
</dbReference>
<evidence type="ECO:0000256" key="3">
    <source>
        <dbReference type="ARBA" id="ARBA00022449"/>
    </source>
</evidence>
<dbReference type="Pfam" id="PF00999">
    <property type="entry name" value="Na_H_Exchanger"/>
    <property type="match status" value="1"/>
</dbReference>
<evidence type="ECO:0000313" key="11">
    <source>
        <dbReference type="EMBL" id="MFC7273256.1"/>
    </source>
</evidence>
<feature type="transmembrane region" description="Helical" evidence="9">
    <location>
        <begin position="160"/>
        <end position="180"/>
    </location>
</feature>
<keyword evidence="2" id="KW-0813">Transport</keyword>
<accession>A0ABW2HL11</accession>
<protein>
    <submittedName>
        <fullName evidence="11">Potassium/proton antiporter</fullName>
    </submittedName>
</protein>
<evidence type="ECO:0000256" key="6">
    <source>
        <dbReference type="ARBA" id="ARBA00022989"/>
    </source>
</evidence>
<evidence type="ECO:0000256" key="4">
    <source>
        <dbReference type="ARBA" id="ARBA00022475"/>
    </source>
</evidence>
<dbReference type="Proteomes" id="UP001596548">
    <property type="component" value="Unassembled WGS sequence"/>
</dbReference>
<evidence type="ECO:0000256" key="7">
    <source>
        <dbReference type="ARBA" id="ARBA00023065"/>
    </source>
</evidence>
<keyword evidence="8 9" id="KW-0472">Membrane</keyword>
<dbReference type="PANTHER" id="PTHR32507">
    <property type="entry name" value="NA(+)/H(+) ANTIPORTER 1"/>
    <property type="match status" value="1"/>
</dbReference>
<comment type="subcellular location">
    <subcellularLocation>
        <location evidence="1">Cell membrane</location>
        <topology evidence="1">Multi-pass membrane protein</topology>
    </subcellularLocation>
</comment>
<feature type="transmembrane region" description="Helical" evidence="9">
    <location>
        <begin position="240"/>
        <end position="258"/>
    </location>
</feature>
<dbReference type="SUPFAM" id="SSF116726">
    <property type="entry name" value="TrkA C-terminal domain-like"/>
    <property type="match status" value="1"/>
</dbReference>
<evidence type="ECO:0000256" key="9">
    <source>
        <dbReference type="SAM" id="Phobius"/>
    </source>
</evidence>
<dbReference type="Pfam" id="PF02080">
    <property type="entry name" value="TrkA_C"/>
    <property type="match status" value="1"/>
</dbReference>
<evidence type="ECO:0000256" key="8">
    <source>
        <dbReference type="ARBA" id="ARBA00023136"/>
    </source>
</evidence>
<feature type="transmembrane region" description="Helical" evidence="9">
    <location>
        <begin position="59"/>
        <end position="78"/>
    </location>
</feature>
<keyword evidence="6 9" id="KW-1133">Transmembrane helix</keyword>
<keyword evidence="4" id="KW-1003">Cell membrane</keyword>
<gene>
    <name evidence="11" type="ORF">ACFQS1_04605</name>
</gene>
<feature type="transmembrane region" description="Helical" evidence="9">
    <location>
        <begin position="6"/>
        <end position="27"/>
    </location>
</feature>
<feature type="transmembrane region" description="Helical" evidence="9">
    <location>
        <begin position="119"/>
        <end position="139"/>
    </location>
</feature>
<proteinExistence type="predicted"/>
<feature type="transmembrane region" description="Helical" evidence="9">
    <location>
        <begin position="389"/>
        <end position="408"/>
    </location>
</feature>
<dbReference type="NCBIfam" id="NF003716">
    <property type="entry name" value="PRK05326.1-3"/>
    <property type="match status" value="1"/>
</dbReference>
<dbReference type="EMBL" id="JBHTBJ010000002">
    <property type="protein sequence ID" value="MFC7273256.1"/>
    <property type="molecule type" value="Genomic_DNA"/>
</dbReference>
<dbReference type="PANTHER" id="PTHR32507:SF7">
    <property type="entry name" value="K(+)_H(+) ANTIPORTER NHAP2"/>
    <property type="match status" value="1"/>
</dbReference>
<feature type="transmembrane region" description="Helical" evidence="9">
    <location>
        <begin position="353"/>
        <end position="377"/>
    </location>
</feature>
<comment type="caution">
    <text evidence="11">The sequence shown here is derived from an EMBL/GenBank/DDBJ whole genome shotgun (WGS) entry which is preliminary data.</text>
</comment>
<evidence type="ECO:0000313" key="12">
    <source>
        <dbReference type="Proteomes" id="UP001596548"/>
    </source>
</evidence>
<feature type="transmembrane region" description="Helical" evidence="9">
    <location>
        <begin position="34"/>
        <end position="53"/>
    </location>
</feature>
<dbReference type="PROSITE" id="PS51202">
    <property type="entry name" value="RCK_C"/>
    <property type="match status" value="1"/>
</dbReference>
<feature type="transmembrane region" description="Helical" evidence="9">
    <location>
        <begin position="186"/>
        <end position="205"/>
    </location>
</feature>
<sequence length="531" mass="55160">MTGHLDVALLIAAAVLLVAVAAVRLSTRLGLPSLLVYLALGMVLGEGGLGIRFDDAELTRTLGFCALIVIIAEGGLTARWSTLRPVLGLSALLATVGVVVSIAVVGVCAHLILGLNWRLALLYGAVLSSTDAAAVFATLRRMRLPSRLVATLEAESGLNDAPAVLLVVLLSATGVAMHPWWYEALIVVYELAAGAAIGLAVGAAGRWTLRRAALPSAGLYPIAAVALTVFAYSAGAVAHASGFLAVYVAGVMLGNGRLPHRRAILGFADGLAWVAQIGLFVLLGLLASPGRLGGALVPAVVVGAALVLLARPLSVIVSAVLARPFRVPRRPGRYALTGAWSFGRRGDPRTFRVGWRGTAFLSWAGLRGAVPIVLATIPLSAGTPGADGLFDAVFVLVIIFTLLQTGTLGPASRLLRVTAPHEPAEIHVETAPLENIAADLLQLDVAPGSRLAGVHIDELRLPAGASVTLVVRDGAGFVPGPDTRLRTGDALLIVATAAVRDIAERRLRAVSRRGRLARWFGEEGREEPAGR</sequence>
<keyword evidence="3" id="KW-0050">Antiport</keyword>
<reference evidence="12" key="1">
    <citation type="journal article" date="2019" name="Int. J. Syst. Evol. Microbiol.">
        <title>The Global Catalogue of Microorganisms (GCM) 10K type strain sequencing project: providing services to taxonomists for standard genome sequencing and annotation.</title>
        <authorList>
            <consortium name="The Broad Institute Genomics Platform"/>
            <consortium name="The Broad Institute Genome Sequencing Center for Infectious Disease"/>
            <person name="Wu L."/>
            <person name="Ma J."/>
        </authorList>
    </citation>
    <scope>NUCLEOTIDE SEQUENCE [LARGE SCALE GENOMIC DNA]</scope>
    <source>
        <strain evidence="12">XZYJT-10</strain>
    </source>
</reference>
<organism evidence="11 12">
    <name type="scientific">Paractinoplanes rhizophilus</name>
    <dbReference type="NCBI Taxonomy" id="1416877"/>
    <lineage>
        <taxon>Bacteria</taxon>
        <taxon>Bacillati</taxon>
        <taxon>Actinomycetota</taxon>
        <taxon>Actinomycetes</taxon>
        <taxon>Micromonosporales</taxon>
        <taxon>Micromonosporaceae</taxon>
        <taxon>Paractinoplanes</taxon>
    </lineage>
</organism>
<dbReference type="InterPro" id="IPR006037">
    <property type="entry name" value="RCK_C"/>
</dbReference>
<keyword evidence="5 9" id="KW-0812">Transmembrane</keyword>
<dbReference type="InterPro" id="IPR036721">
    <property type="entry name" value="RCK_C_sf"/>
</dbReference>
<feature type="transmembrane region" description="Helical" evidence="9">
    <location>
        <begin position="295"/>
        <end position="321"/>
    </location>
</feature>
<feature type="domain" description="RCK C-terminal" evidence="10">
    <location>
        <begin position="428"/>
        <end position="513"/>
    </location>
</feature>
<dbReference type="InterPro" id="IPR006153">
    <property type="entry name" value="Cation/H_exchanger_TM"/>
</dbReference>
<name>A0ABW2HL11_9ACTN</name>
<evidence type="ECO:0000256" key="5">
    <source>
        <dbReference type="ARBA" id="ARBA00022692"/>
    </source>
</evidence>
<evidence type="ECO:0000256" key="2">
    <source>
        <dbReference type="ARBA" id="ARBA00022448"/>
    </source>
</evidence>
<dbReference type="RefSeq" id="WP_378964780.1">
    <property type="nucleotide sequence ID" value="NZ_JBHTBJ010000002.1"/>
</dbReference>
<feature type="transmembrane region" description="Helical" evidence="9">
    <location>
        <begin position="270"/>
        <end position="289"/>
    </location>
</feature>
<evidence type="ECO:0000256" key="1">
    <source>
        <dbReference type="ARBA" id="ARBA00004651"/>
    </source>
</evidence>
<feature type="transmembrane region" description="Helical" evidence="9">
    <location>
        <begin position="90"/>
        <end position="113"/>
    </location>
</feature>
<keyword evidence="7" id="KW-0406">Ion transport</keyword>
<dbReference type="InterPro" id="IPR038770">
    <property type="entry name" value="Na+/solute_symporter_sf"/>
</dbReference>
<dbReference type="Gene3D" id="1.20.1530.20">
    <property type="match status" value="1"/>
</dbReference>